<dbReference type="InterPro" id="IPR044730">
    <property type="entry name" value="RNase_H-like_dom_plant"/>
</dbReference>
<dbReference type="Proteomes" id="UP001497453">
    <property type="component" value="Chromosome 5"/>
</dbReference>
<dbReference type="CDD" id="cd06222">
    <property type="entry name" value="RNase_H_like"/>
    <property type="match status" value="1"/>
</dbReference>
<proteinExistence type="predicted"/>
<accession>A0ABP1DU02</accession>
<keyword evidence="2" id="KW-1185">Reference proteome</keyword>
<evidence type="ECO:0008006" key="3">
    <source>
        <dbReference type="Google" id="ProtNLM"/>
    </source>
</evidence>
<protein>
    <recommendedName>
        <fullName evidence="3">RNase H type-1 domain-containing protein</fullName>
    </recommendedName>
</protein>
<evidence type="ECO:0000313" key="2">
    <source>
        <dbReference type="Proteomes" id="UP001497453"/>
    </source>
</evidence>
<dbReference type="EMBL" id="OZ037948">
    <property type="protein sequence ID" value="CAL1710292.1"/>
    <property type="molecule type" value="Genomic_DNA"/>
</dbReference>
<organism evidence="1 2">
    <name type="scientific">Somion occarium</name>
    <dbReference type="NCBI Taxonomy" id="3059160"/>
    <lineage>
        <taxon>Eukaryota</taxon>
        <taxon>Fungi</taxon>
        <taxon>Dikarya</taxon>
        <taxon>Basidiomycota</taxon>
        <taxon>Agaricomycotina</taxon>
        <taxon>Agaricomycetes</taxon>
        <taxon>Polyporales</taxon>
        <taxon>Cerrenaceae</taxon>
        <taxon>Somion</taxon>
    </lineage>
</organism>
<reference evidence="2" key="1">
    <citation type="submission" date="2024-04" db="EMBL/GenBank/DDBJ databases">
        <authorList>
            <person name="Shaw F."/>
            <person name="Minotto A."/>
        </authorList>
    </citation>
    <scope>NUCLEOTIDE SEQUENCE [LARGE SCALE GENOMIC DNA]</scope>
</reference>
<dbReference type="SUPFAM" id="SSF53098">
    <property type="entry name" value="Ribonuclease H-like"/>
    <property type="match status" value="1"/>
</dbReference>
<name>A0ABP1DU02_9APHY</name>
<gene>
    <name evidence="1" type="ORF">GFSPODELE1_LOCUS7743</name>
</gene>
<evidence type="ECO:0000313" key="1">
    <source>
        <dbReference type="EMBL" id="CAL1710292.1"/>
    </source>
</evidence>
<sequence length="332" mass="37024">MSYLPVFFALPRQSRCVYRSSYLNAAVGPLPAHYSSRRPKWLYSFQGSTRSHTSSSLRSQTVISTLPPASPNTKFRLLSTDLDAPITRTETALLRRILPSWEVPGVLISYPERATIVRALKRCSRIIPEGLTRLGALCRFALSGAKDQAIVPPLDAVCEVRWWSQRLSRPVFSQLTLHSARPSALKDVEVYVDASRIGIGVSIDRLWLAWKLSPPLSGNGDIGWAELLSCELALRALIAQGHESCQVPIHVDSTEAARYLKIGFSHHERHNLIVRRIQGLQQSSGVHLQVLKVPGRLNLAHGLSMGILHRESRRFSLPVVLPFELSNLLEPL</sequence>
<dbReference type="InterPro" id="IPR012337">
    <property type="entry name" value="RNaseH-like_sf"/>
</dbReference>